<name>W7AGK0_9APIC</name>
<dbReference type="VEuPathDB" id="PlasmoDB:C922_01152"/>
<dbReference type="OrthoDB" id="387664at2759"/>
<keyword evidence="2" id="KW-0812">Transmembrane</keyword>
<evidence type="ECO:0000313" key="3">
    <source>
        <dbReference type="EMBL" id="EUD68134.1"/>
    </source>
</evidence>
<feature type="region of interest" description="Disordered" evidence="1">
    <location>
        <begin position="222"/>
        <end position="253"/>
    </location>
</feature>
<reference evidence="3 4" key="1">
    <citation type="submission" date="2013-02" db="EMBL/GenBank/DDBJ databases">
        <title>The Genome Sequence of Plasmodium inui San Antonio 1.</title>
        <authorList>
            <consortium name="The Broad Institute Genome Sequencing Platform"/>
            <consortium name="The Broad Institute Genome Sequencing Center for Infectious Disease"/>
            <person name="Neafsey D."/>
            <person name="Cheeseman I."/>
            <person name="Volkman S."/>
            <person name="Adams J."/>
            <person name="Walker B."/>
            <person name="Young S.K."/>
            <person name="Zeng Q."/>
            <person name="Gargeya S."/>
            <person name="Fitzgerald M."/>
            <person name="Haas B."/>
            <person name="Abouelleil A."/>
            <person name="Alvarado L."/>
            <person name="Arachchi H.M."/>
            <person name="Berlin A.M."/>
            <person name="Chapman S.B."/>
            <person name="Dewar J."/>
            <person name="Goldberg J."/>
            <person name="Griggs A."/>
            <person name="Gujja S."/>
            <person name="Hansen M."/>
            <person name="Howarth C."/>
            <person name="Imamovic A."/>
            <person name="Larimer J."/>
            <person name="McCowan C."/>
            <person name="Murphy C."/>
            <person name="Neiman D."/>
            <person name="Pearson M."/>
            <person name="Priest M."/>
            <person name="Roberts A."/>
            <person name="Saif S."/>
            <person name="Shea T."/>
            <person name="Sisk P."/>
            <person name="Sykes S."/>
            <person name="Wortman J."/>
            <person name="Nusbaum C."/>
            <person name="Birren B."/>
        </authorList>
    </citation>
    <scope>NUCLEOTIDE SEQUENCE [LARGE SCALE GENOMIC DNA]</scope>
    <source>
        <strain evidence="3 4">San Antonio 1</strain>
    </source>
</reference>
<protein>
    <recommendedName>
        <fullName evidence="5">Skeleton-binding protein 1</fullName>
    </recommendedName>
</protein>
<evidence type="ECO:0008006" key="5">
    <source>
        <dbReference type="Google" id="ProtNLM"/>
    </source>
</evidence>
<accession>W7AGK0</accession>
<sequence length="253" mass="28276">MDPEEVIPLTDASEILDGSFENLNTEEVAALDLTSDLLDVEEVNDPVLPDLEDSVIDDGVVDLADLSDDIVADLADLPDETIPDVNVEGSSELVDIAETVETPENLENIENPGNPEEPILPPPDLSEMFSEESIRKLREAIENSPCYQRRLAAYKQQQERLGKSVDISPSSPMISPLYKLQFFGSYVNGMLQLVRNNYLLLLLIAMLIINGVMFYSYFKGVSDQKKQGKEEKVKKEIKKKSEKAKKETISKKK</sequence>
<evidence type="ECO:0000256" key="1">
    <source>
        <dbReference type="SAM" id="MobiDB-lite"/>
    </source>
</evidence>
<keyword evidence="2" id="KW-0472">Membrane</keyword>
<feature type="transmembrane region" description="Helical" evidence="2">
    <location>
        <begin position="198"/>
        <end position="218"/>
    </location>
</feature>
<dbReference type="GeneID" id="20036426"/>
<dbReference type="RefSeq" id="XP_008814982.1">
    <property type="nucleotide sequence ID" value="XM_008816760.1"/>
</dbReference>
<dbReference type="AlphaFoldDB" id="W7AGK0"/>
<dbReference type="Proteomes" id="UP000030640">
    <property type="component" value="Unassembled WGS sequence"/>
</dbReference>
<evidence type="ECO:0000313" key="4">
    <source>
        <dbReference type="Proteomes" id="UP000030640"/>
    </source>
</evidence>
<organism evidence="3 4">
    <name type="scientific">Plasmodium inui San Antonio 1</name>
    <dbReference type="NCBI Taxonomy" id="1237626"/>
    <lineage>
        <taxon>Eukaryota</taxon>
        <taxon>Sar</taxon>
        <taxon>Alveolata</taxon>
        <taxon>Apicomplexa</taxon>
        <taxon>Aconoidasida</taxon>
        <taxon>Haemosporida</taxon>
        <taxon>Plasmodiidae</taxon>
        <taxon>Plasmodium</taxon>
        <taxon>Plasmodium (Plasmodium)</taxon>
    </lineage>
</organism>
<feature type="compositionally biased region" description="Basic and acidic residues" evidence="1">
    <location>
        <begin position="244"/>
        <end position="253"/>
    </location>
</feature>
<evidence type="ECO:0000256" key="2">
    <source>
        <dbReference type="SAM" id="Phobius"/>
    </source>
</evidence>
<dbReference type="EMBL" id="KI965463">
    <property type="protein sequence ID" value="EUD68134.1"/>
    <property type="molecule type" value="Genomic_DNA"/>
</dbReference>
<feature type="compositionally biased region" description="Basic and acidic residues" evidence="1">
    <location>
        <begin position="222"/>
        <end position="234"/>
    </location>
</feature>
<proteinExistence type="predicted"/>
<keyword evidence="4" id="KW-1185">Reference proteome</keyword>
<gene>
    <name evidence="3" type="ORF">C922_01152</name>
</gene>
<keyword evidence="2" id="KW-1133">Transmembrane helix</keyword>